<evidence type="ECO:0000313" key="1">
    <source>
        <dbReference type="EMBL" id="JAH66729.1"/>
    </source>
</evidence>
<dbReference type="AlphaFoldDB" id="A0A0E9ULN9"/>
<reference evidence="1" key="2">
    <citation type="journal article" date="2015" name="Fish Shellfish Immunol.">
        <title>Early steps in the European eel (Anguilla anguilla)-Vibrio vulnificus interaction in the gills: Role of the RtxA13 toxin.</title>
        <authorList>
            <person name="Callol A."/>
            <person name="Pajuelo D."/>
            <person name="Ebbesson L."/>
            <person name="Teles M."/>
            <person name="MacKenzie S."/>
            <person name="Amaro C."/>
        </authorList>
    </citation>
    <scope>NUCLEOTIDE SEQUENCE</scope>
</reference>
<sequence length="20" mass="2062">MKCSAAIPFKIYTASSAIGC</sequence>
<reference evidence="1" key="1">
    <citation type="submission" date="2014-11" db="EMBL/GenBank/DDBJ databases">
        <authorList>
            <person name="Amaro Gonzalez C."/>
        </authorList>
    </citation>
    <scope>NUCLEOTIDE SEQUENCE</scope>
</reference>
<name>A0A0E9ULN9_ANGAN</name>
<accession>A0A0E9ULN9</accession>
<protein>
    <submittedName>
        <fullName evidence="1">Uncharacterized protein</fullName>
    </submittedName>
</protein>
<organism evidence="1">
    <name type="scientific">Anguilla anguilla</name>
    <name type="common">European freshwater eel</name>
    <name type="synonym">Muraena anguilla</name>
    <dbReference type="NCBI Taxonomy" id="7936"/>
    <lineage>
        <taxon>Eukaryota</taxon>
        <taxon>Metazoa</taxon>
        <taxon>Chordata</taxon>
        <taxon>Craniata</taxon>
        <taxon>Vertebrata</taxon>
        <taxon>Euteleostomi</taxon>
        <taxon>Actinopterygii</taxon>
        <taxon>Neopterygii</taxon>
        <taxon>Teleostei</taxon>
        <taxon>Anguilliformes</taxon>
        <taxon>Anguillidae</taxon>
        <taxon>Anguilla</taxon>
    </lineage>
</organism>
<dbReference type="EMBL" id="GBXM01041848">
    <property type="protein sequence ID" value="JAH66729.1"/>
    <property type="molecule type" value="Transcribed_RNA"/>
</dbReference>
<proteinExistence type="predicted"/>